<evidence type="ECO:0000256" key="1">
    <source>
        <dbReference type="SAM" id="Phobius"/>
    </source>
</evidence>
<feature type="transmembrane region" description="Helical" evidence="1">
    <location>
        <begin position="6"/>
        <end position="29"/>
    </location>
</feature>
<organism evidence="2 3">
    <name type="scientific">Mycolicibacterium poriferae</name>
    <dbReference type="NCBI Taxonomy" id="39694"/>
    <lineage>
        <taxon>Bacteria</taxon>
        <taxon>Bacillati</taxon>
        <taxon>Actinomycetota</taxon>
        <taxon>Actinomycetes</taxon>
        <taxon>Mycobacteriales</taxon>
        <taxon>Mycobacteriaceae</taxon>
        <taxon>Mycolicibacterium</taxon>
    </lineage>
</organism>
<keyword evidence="3" id="KW-1185">Reference proteome</keyword>
<gene>
    <name evidence="2" type="ORF">MPOR_48440</name>
</gene>
<protein>
    <recommendedName>
        <fullName evidence="4">Alanine and proline rich membrane protein</fullName>
    </recommendedName>
</protein>
<dbReference type="Proteomes" id="UP000466785">
    <property type="component" value="Chromosome"/>
</dbReference>
<keyword evidence="1" id="KW-0472">Membrane</keyword>
<sequence length="174" mass="18341">MTVSKLAFYLAVVSTVVAIMSLAVSLNIFPRGQTEHAIRPSTSSTSAAEPSEKHDAAIEACVGLRNFKSGVGIARGAFIDRVDRANDWESSQSLGVQGYYFSAVGAELNYMATRLGPGVPREIVDALAGVRRSIVAVVDADLRREPASVSNDMVDQYSSALRAAESACEATGVG</sequence>
<proteinExistence type="predicted"/>
<keyword evidence="1" id="KW-0812">Transmembrane</keyword>
<dbReference type="AlphaFoldDB" id="A0A6N4VI76"/>
<evidence type="ECO:0008006" key="4">
    <source>
        <dbReference type="Google" id="ProtNLM"/>
    </source>
</evidence>
<accession>A0A6N4VI76</accession>
<reference evidence="2 3" key="1">
    <citation type="journal article" date="2019" name="Emerg. Microbes Infect.">
        <title>Comprehensive subspecies identification of 175 nontuberculous mycobacteria species based on 7547 genomic profiles.</title>
        <authorList>
            <person name="Matsumoto Y."/>
            <person name="Kinjo T."/>
            <person name="Motooka D."/>
            <person name="Nabeya D."/>
            <person name="Jung N."/>
            <person name="Uechi K."/>
            <person name="Horii T."/>
            <person name="Iida T."/>
            <person name="Fujita J."/>
            <person name="Nakamura S."/>
        </authorList>
    </citation>
    <scope>NUCLEOTIDE SEQUENCE [LARGE SCALE GENOMIC DNA]</scope>
    <source>
        <strain evidence="2 3">JCM 12603</strain>
    </source>
</reference>
<evidence type="ECO:0000313" key="2">
    <source>
        <dbReference type="EMBL" id="BBX53818.1"/>
    </source>
</evidence>
<name>A0A6N4VI76_9MYCO</name>
<keyword evidence="1" id="KW-1133">Transmembrane helix</keyword>
<dbReference type="EMBL" id="AP022570">
    <property type="protein sequence ID" value="BBX53818.1"/>
    <property type="molecule type" value="Genomic_DNA"/>
</dbReference>
<dbReference type="KEGG" id="mpof:MPOR_48440"/>
<evidence type="ECO:0000313" key="3">
    <source>
        <dbReference type="Proteomes" id="UP000466785"/>
    </source>
</evidence>